<dbReference type="EMBL" id="CALNXK010000001">
    <property type="protein sequence ID" value="CAH3032474.1"/>
    <property type="molecule type" value="Genomic_DNA"/>
</dbReference>
<keyword evidence="4" id="KW-1185">Reference proteome</keyword>
<organism evidence="3 4">
    <name type="scientific">Porites lobata</name>
    <dbReference type="NCBI Taxonomy" id="104759"/>
    <lineage>
        <taxon>Eukaryota</taxon>
        <taxon>Metazoa</taxon>
        <taxon>Cnidaria</taxon>
        <taxon>Anthozoa</taxon>
        <taxon>Hexacorallia</taxon>
        <taxon>Scleractinia</taxon>
        <taxon>Fungiina</taxon>
        <taxon>Poritidae</taxon>
        <taxon>Porites</taxon>
    </lineage>
</organism>
<dbReference type="InterPro" id="IPR026624">
    <property type="entry name" value="CECR6"/>
</dbReference>
<feature type="transmembrane region" description="Helical" evidence="2">
    <location>
        <begin position="36"/>
        <end position="53"/>
    </location>
</feature>
<keyword evidence="2" id="KW-1133">Transmembrane helix</keyword>
<feature type="transmembrane region" description="Helical" evidence="2">
    <location>
        <begin position="65"/>
        <end position="85"/>
    </location>
</feature>
<protein>
    <submittedName>
        <fullName evidence="3">Uncharacterized protein</fullName>
    </submittedName>
</protein>
<evidence type="ECO:0000313" key="3">
    <source>
        <dbReference type="EMBL" id="CAH3032474.1"/>
    </source>
</evidence>
<evidence type="ECO:0000313" key="4">
    <source>
        <dbReference type="Proteomes" id="UP001159405"/>
    </source>
</evidence>
<proteinExistence type="inferred from homology"/>
<sequence>MAYGIIFKRFLLFALMIMQSFFLAAFPATYQDNSDWYATFILFLPSVVGLFWWTNAEENLSGEDFYFMLIFWTLYIWLGIVPMTAVEFGLIGNKIEFKGFWNPSTLRMTLCITPFLWLLVCQTAKIPLSLRFDSPLGITRYSVMGMVHLYDAIELLGGVVSESEYGAYRISADLKNSVIAFACIKNLWLPFVMKVELHGECERRDYFCWLAYYIVELVFETVFLGLRLSLCLGYEITASIFINKNIAMIIVHMREIYNFWYGNEEVSSAPQSSNTLDQGGAVSGLVFHSSTVAPAPATAPATAPAPGDAPPPYTPWLHGQFMGQCPY</sequence>
<evidence type="ECO:0000256" key="1">
    <source>
        <dbReference type="ARBA" id="ARBA00007711"/>
    </source>
</evidence>
<dbReference type="Proteomes" id="UP001159405">
    <property type="component" value="Unassembled WGS sequence"/>
</dbReference>
<comment type="caution">
    <text evidence="3">The sequence shown here is derived from an EMBL/GenBank/DDBJ whole genome shotgun (WGS) entry which is preliminary data.</text>
</comment>
<evidence type="ECO:0000256" key="2">
    <source>
        <dbReference type="SAM" id="Phobius"/>
    </source>
</evidence>
<gene>
    <name evidence="3" type="ORF">PLOB_00000542</name>
</gene>
<comment type="similarity">
    <text evidence="1">Belongs to the TMEM121 family.</text>
</comment>
<keyword evidence="2" id="KW-0472">Membrane</keyword>
<dbReference type="PANTHER" id="PTHR47399:SF1">
    <property type="entry name" value="TRANSMEMBRANE PROTEIN 121B"/>
    <property type="match status" value="1"/>
</dbReference>
<name>A0ABN8MT22_9CNID</name>
<keyword evidence="2" id="KW-0812">Transmembrane</keyword>
<feature type="transmembrane region" description="Helical" evidence="2">
    <location>
        <begin position="12"/>
        <end position="30"/>
    </location>
</feature>
<dbReference type="InterPro" id="IPR032776">
    <property type="entry name" value="CECR6/TMEM121"/>
</dbReference>
<dbReference type="Pfam" id="PF14997">
    <property type="entry name" value="CECR6_TMEM121"/>
    <property type="match status" value="1"/>
</dbReference>
<accession>A0ABN8MT22</accession>
<reference evidence="3 4" key="1">
    <citation type="submission" date="2022-05" db="EMBL/GenBank/DDBJ databases">
        <authorList>
            <consortium name="Genoscope - CEA"/>
            <person name="William W."/>
        </authorList>
    </citation>
    <scope>NUCLEOTIDE SEQUENCE [LARGE SCALE GENOMIC DNA]</scope>
</reference>
<dbReference type="PANTHER" id="PTHR47399">
    <property type="entry name" value="TRANSMEMBRANE PROTEIN 121B"/>
    <property type="match status" value="1"/>
</dbReference>